<dbReference type="EMBL" id="LFNG01000001">
    <property type="protein sequence ID" value="KMQ72647.1"/>
    <property type="molecule type" value="Genomic_DNA"/>
</dbReference>
<comment type="subcellular location">
    <subcellularLocation>
        <location evidence="11 12">Cell membrane</location>
        <topology evidence="11 12">Multi-pass membrane protein</topology>
    </subcellularLocation>
    <subcellularLocation>
        <location evidence="1">Membrane</location>
        <topology evidence="1">Multi-pass membrane protein</topology>
    </subcellularLocation>
</comment>
<dbReference type="GO" id="GO:0008137">
    <property type="term" value="F:NADH dehydrogenase (ubiquinone) activity"/>
    <property type="evidence" value="ECO:0007669"/>
    <property type="project" value="InterPro"/>
</dbReference>
<comment type="catalytic activity">
    <reaction evidence="11 12">
        <text>a quinone + NADH + 5 H(+)(in) = a quinol + NAD(+) + 4 H(+)(out)</text>
        <dbReference type="Rhea" id="RHEA:57888"/>
        <dbReference type="ChEBI" id="CHEBI:15378"/>
        <dbReference type="ChEBI" id="CHEBI:24646"/>
        <dbReference type="ChEBI" id="CHEBI:57540"/>
        <dbReference type="ChEBI" id="CHEBI:57945"/>
        <dbReference type="ChEBI" id="CHEBI:132124"/>
    </reaction>
</comment>
<dbReference type="Pfam" id="PF00507">
    <property type="entry name" value="Oxidored_q4"/>
    <property type="match status" value="1"/>
</dbReference>
<dbReference type="GO" id="GO:0048038">
    <property type="term" value="F:quinone binding"/>
    <property type="evidence" value="ECO:0007669"/>
    <property type="project" value="UniProtKB-KW"/>
</dbReference>
<keyword evidence="14" id="KW-1185">Reference proteome</keyword>
<evidence type="ECO:0000256" key="5">
    <source>
        <dbReference type="ARBA" id="ARBA00022692"/>
    </source>
</evidence>
<comment type="function">
    <text evidence="11">NDH-1 shuttles electrons from NADH, via FMN and iron-sulfur (Fe-S) centers, to quinones in the respiratory chain. The immediate electron acceptor for the enzyme in this species is believed to be a menaquinone. Couples the redox reaction to proton translocation (for every two electrons transferred, four hydrogen ions are translocated across the cytoplasmic membrane), and thus conserves the redox energy in a proton gradient.</text>
</comment>
<proteinExistence type="inferred from homology"/>
<dbReference type="GO" id="GO:0050136">
    <property type="term" value="F:NADH dehydrogenase (quinone) (non-electrogenic) activity"/>
    <property type="evidence" value="ECO:0007669"/>
    <property type="project" value="UniProtKB-UniRule"/>
</dbReference>
<dbReference type="Gene3D" id="1.20.58.1610">
    <property type="entry name" value="NADH:ubiquinone/plastoquinone oxidoreductase, chain 3"/>
    <property type="match status" value="1"/>
</dbReference>
<evidence type="ECO:0000256" key="2">
    <source>
        <dbReference type="ARBA" id="ARBA00008472"/>
    </source>
</evidence>
<keyword evidence="3 11" id="KW-0813">Transport</keyword>
<dbReference type="EC" id="7.1.1.-" evidence="11"/>
<gene>
    <name evidence="11" type="primary">nuoA</name>
    <name evidence="13" type="ORF">ACM44_00715</name>
</gene>
<evidence type="ECO:0000256" key="6">
    <source>
        <dbReference type="ARBA" id="ARBA00022719"/>
    </source>
</evidence>
<keyword evidence="5 11" id="KW-0812">Transmembrane</keyword>
<dbReference type="AlphaFoldDB" id="A0A0J7J358"/>
<dbReference type="InterPro" id="IPR023043">
    <property type="entry name" value="NAD(P)H_OxRDtase_bac/plastid"/>
</dbReference>
<dbReference type="PANTHER" id="PTHR11058">
    <property type="entry name" value="NADH-UBIQUINONE OXIDOREDUCTASE CHAIN 3"/>
    <property type="match status" value="1"/>
</dbReference>
<evidence type="ECO:0000313" key="14">
    <source>
        <dbReference type="Proteomes" id="UP000035900"/>
    </source>
</evidence>
<keyword evidence="8 11" id="KW-1133">Transmembrane helix</keyword>
<dbReference type="InterPro" id="IPR038430">
    <property type="entry name" value="NDAH_ubi_oxred_su3_sf"/>
</dbReference>
<comment type="caution">
    <text evidence="13">The sequence shown here is derived from an EMBL/GenBank/DDBJ whole genome shotgun (WGS) entry which is preliminary data.</text>
</comment>
<feature type="transmembrane region" description="Helical" evidence="11">
    <location>
        <begin position="91"/>
        <end position="114"/>
    </location>
</feature>
<dbReference type="Proteomes" id="UP000035900">
    <property type="component" value="Unassembled WGS sequence"/>
</dbReference>
<reference evidence="13 14" key="1">
    <citation type="journal article" date="2004" name="Int. J. Syst. Evol. Microbiol.">
        <title>Kaistella koreensis gen. nov., sp. nov., a novel member of the Chryseobacterium-Bergeyella-Riemerella branch.</title>
        <authorList>
            <person name="Kim M.K."/>
            <person name="Im W.T."/>
            <person name="Shin Y.K."/>
            <person name="Lim J.H."/>
            <person name="Kim S.H."/>
            <person name="Lee B.C."/>
            <person name="Park M.Y."/>
            <person name="Lee K.Y."/>
            <person name="Lee S.T."/>
        </authorList>
    </citation>
    <scope>NUCLEOTIDE SEQUENCE [LARGE SCALE GENOMIC DNA]</scope>
    <source>
        <strain evidence="13 14">CCUG 49689</strain>
    </source>
</reference>
<keyword evidence="9 11" id="KW-0520">NAD</keyword>
<evidence type="ECO:0000256" key="12">
    <source>
        <dbReference type="RuleBase" id="RU003639"/>
    </source>
</evidence>
<dbReference type="PATRIC" id="fig|1304281.5.peg.152"/>
<evidence type="ECO:0000313" key="13">
    <source>
        <dbReference type="EMBL" id="KMQ72647.1"/>
    </source>
</evidence>
<keyword evidence="4 11" id="KW-1003">Cell membrane</keyword>
<dbReference type="InterPro" id="IPR000440">
    <property type="entry name" value="NADH_UbQ/plastoQ_OxRdtase_su3"/>
</dbReference>
<protein>
    <recommendedName>
        <fullName evidence="11">NADH-quinone oxidoreductase subunit A</fullName>
        <ecNumber evidence="11">7.1.1.-</ecNumber>
    </recommendedName>
    <alternativeName>
        <fullName evidence="11">NADH dehydrogenase I subunit A</fullName>
    </alternativeName>
    <alternativeName>
        <fullName evidence="11">NDH-1 subunit A</fullName>
    </alternativeName>
    <alternativeName>
        <fullName evidence="11">NUO1</fullName>
    </alternativeName>
</protein>
<organism evidence="13 14">
    <name type="scientific">Chryseobacterium koreense CCUG 49689</name>
    <dbReference type="NCBI Taxonomy" id="1304281"/>
    <lineage>
        <taxon>Bacteria</taxon>
        <taxon>Pseudomonadati</taxon>
        <taxon>Bacteroidota</taxon>
        <taxon>Flavobacteriia</taxon>
        <taxon>Flavobacteriales</taxon>
        <taxon>Weeksellaceae</taxon>
        <taxon>Chryseobacterium group</taxon>
        <taxon>Chryseobacterium</taxon>
    </lineage>
</organism>
<evidence type="ECO:0000256" key="8">
    <source>
        <dbReference type="ARBA" id="ARBA00022989"/>
    </source>
</evidence>
<dbReference type="RefSeq" id="WP_048498173.1">
    <property type="nucleotide sequence ID" value="NZ_LFNG01000001.1"/>
</dbReference>
<comment type="similarity">
    <text evidence="2 11 12">Belongs to the complex I subunit 3 family.</text>
</comment>
<sequence length="123" mass="13975">MISHADYGYILIQALVALGFVGVSLLGAHYLGPRQKKTTIEKNKNFECGIESEGDARTPFSIRYFLTAVLFVLFDIEIVFFYPYAVNFKEFGLAGFMAVLTFVTIFFVGFFYVLKRGALDWNK</sequence>
<evidence type="ECO:0000256" key="9">
    <source>
        <dbReference type="ARBA" id="ARBA00023027"/>
    </source>
</evidence>
<evidence type="ECO:0000256" key="11">
    <source>
        <dbReference type="HAMAP-Rule" id="MF_01394"/>
    </source>
</evidence>
<feature type="transmembrane region" description="Helical" evidence="11">
    <location>
        <begin position="64"/>
        <end position="85"/>
    </location>
</feature>
<dbReference type="GO" id="GO:0005886">
    <property type="term" value="C:plasma membrane"/>
    <property type="evidence" value="ECO:0007669"/>
    <property type="project" value="UniProtKB-SubCell"/>
</dbReference>
<accession>A0A0J7J358</accession>
<evidence type="ECO:0000256" key="4">
    <source>
        <dbReference type="ARBA" id="ARBA00022475"/>
    </source>
</evidence>
<feature type="transmembrane region" description="Helical" evidence="11">
    <location>
        <begin position="12"/>
        <end position="32"/>
    </location>
</feature>
<keyword evidence="6 11" id="KW-0874">Quinone</keyword>
<dbReference type="GO" id="GO:0030964">
    <property type="term" value="C:NADH dehydrogenase complex"/>
    <property type="evidence" value="ECO:0007669"/>
    <property type="project" value="TreeGrafter"/>
</dbReference>
<evidence type="ECO:0000256" key="3">
    <source>
        <dbReference type="ARBA" id="ARBA00022448"/>
    </source>
</evidence>
<dbReference type="HAMAP" id="MF_01394">
    <property type="entry name" value="NDH1_NuoA"/>
    <property type="match status" value="1"/>
</dbReference>
<comment type="subunit">
    <text evidence="11">NDH-1 is composed of 14 different subunits. Subunits NuoA, H, J, K, L, M, N constitute the membrane sector of the complex.</text>
</comment>
<evidence type="ECO:0000256" key="10">
    <source>
        <dbReference type="ARBA" id="ARBA00023136"/>
    </source>
</evidence>
<keyword evidence="7 11" id="KW-1278">Translocase</keyword>
<evidence type="ECO:0000256" key="1">
    <source>
        <dbReference type="ARBA" id="ARBA00004141"/>
    </source>
</evidence>
<name>A0A0J7J358_9FLAO</name>
<evidence type="ECO:0000256" key="7">
    <source>
        <dbReference type="ARBA" id="ARBA00022967"/>
    </source>
</evidence>
<dbReference type="STRING" id="1304281.ACM44_00715"/>
<dbReference type="OrthoDB" id="9791970at2"/>
<dbReference type="PANTHER" id="PTHR11058:SF22">
    <property type="entry name" value="NADH-QUINONE OXIDOREDUCTASE SUBUNIT A"/>
    <property type="match status" value="1"/>
</dbReference>
<keyword evidence="10 11" id="KW-0472">Membrane</keyword>